<sequence length="711" mass="80339">MPMNNDPVNSSNSRLTIDHTGHPSIIASTRNSTMMVSSSKSILLLPQEIIHLIINEVAAWSQLSSSETVPNCVATLKACSLVSRSFYFEARTHLFNRVDLHFGDGDSSFSTQKRAARFVKTLAQNHVGDNLVTVIRSLTITIQVPNPNPPALISKVRLRFQGKLHRVLWRAGLVKDNVFKLLDIMARSKSLESFNLYQKPAGRFVWDVKYNPYLLRICSNPLLKSLTLSGVVDLSDTVLLSIFGSTSLREITLSNLHWHEDRANEPCDRKITTLSSLQTISRVEKLEIVNTPYIPLFQATGPLSAERASSLTVPTIAFPRLRDLVVYLPTRMSEEHDSLRELILYVASTLESLELQLQWTSRSTIYPIPLSQLKSLRNIRFKITTSLFDLDQVQLALTNLLPSESNIHVSSISIEVEVNLMQFRPYGTTYYEEFSRVFFVPSPGWELLDAVLTQPTFVDLRKVTFDYKLVHFQMEGTPIPEPQPEPTIDSQLLLPVLLALPLVEVRINTPSNLSEMAPRRGSRKAARLPQELLDTIIDCVASKGDKCTLRSCNATSWLFRPRAQKRLFEDIQLVVDVKVLRRTENLRQVLESNPTLLKGIHSFKILVHGVGNLVPLLRWLRIGRASSGLLSAIWDIQAWFGSENNFLWLLQTISSTQVEKFSLVLEEAYLNWTSLNDETQHLLHSIQSSSRVKHLQLVNIINLPPTIISGS</sequence>
<dbReference type="EMBL" id="NHYD01003363">
    <property type="protein sequence ID" value="PPQ79782.1"/>
    <property type="molecule type" value="Genomic_DNA"/>
</dbReference>
<reference evidence="1 2" key="1">
    <citation type="journal article" date="2018" name="Evol. Lett.">
        <title>Horizontal gene cluster transfer increased hallucinogenic mushroom diversity.</title>
        <authorList>
            <person name="Reynolds H.T."/>
            <person name="Vijayakumar V."/>
            <person name="Gluck-Thaler E."/>
            <person name="Korotkin H.B."/>
            <person name="Matheny P.B."/>
            <person name="Slot J.C."/>
        </authorList>
    </citation>
    <scope>NUCLEOTIDE SEQUENCE [LARGE SCALE GENOMIC DNA]</scope>
    <source>
        <strain evidence="1 2">2631</strain>
    </source>
</reference>
<dbReference type="STRING" id="93625.A0A409WMR9"/>
<accession>A0A409WMR9</accession>
<dbReference type="Proteomes" id="UP000283269">
    <property type="component" value="Unassembled WGS sequence"/>
</dbReference>
<dbReference type="AlphaFoldDB" id="A0A409WMR9"/>
<gene>
    <name evidence="1" type="ORF">CVT25_003100</name>
</gene>
<dbReference type="InParanoid" id="A0A409WMR9"/>
<proteinExistence type="predicted"/>
<dbReference type="OrthoDB" id="2745898at2759"/>
<organism evidence="1 2">
    <name type="scientific">Psilocybe cyanescens</name>
    <dbReference type="NCBI Taxonomy" id="93625"/>
    <lineage>
        <taxon>Eukaryota</taxon>
        <taxon>Fungi</taxon>
        <taxon>Dikarya</taxon>
        <taxon>Basidiomycota</taxon>
        <taxon>Agaricomycotina</taxon>
        <taxon>Agaricomycetes</taxon>
        <taxon>Agaricomycetidae</taxon>
        <taxon>Agaricales</taxon>
        <taxon>Agaricineae</taxon>
        <taxon>Strophariaceae</taxon>
        <taxon>Psilocybe</taxon>
    </lineage>
</organism>
<comment type="caution">
    <text evidence="1">The sequence shown here is derived from an EMBL/GenBank/DDBJ whole genome shotgun (WGS) entry which is preliminary data.</text>
</comment>
<evidence type="ECO:0000313" key="1">
    <source>
        <dbReference type="EMBL" id="PPQ79782.1"/>
    </source>
</evidence>
<protein>
    <submittedName>
        <fullName evidence="1">Uncharacterized protein</fullName>
    </submittedName>
</protein>
<name>A0A409WMR9_PSICY</name>
<evidence type="ECO:0000313" key="2">
    <source>
        <dbReference type="Proteomes" id="UP000283269"/>
    </source>
</evidence>
<keyword evidence="2" id="KW-1185">Reference proteome</keyword>